<dbReference type="GO" id="GO:0045273">
    <property type="term" value="C:respiratory chain complex II (succinate dehydrogenase)"/>
    <property type="evidence" value="ECO:0007669"/>
    <property type="project" value="EnsemblFungi"/>
</dbReference>
<dbReference type="GO" id="GO:0050660">
    <property type="term" value="F:flavin adenine dinucleotide binding"/>
    <property type="evidence" value="ECO:0007669"/>
    <property type="project" value="EnsemblFungi"/>
</dbReference>
<dbReference type="VEuPathDB" id="FungiDB:AFLA_010247"/>
<accession>A0A5N6GIL8</accession>
<dbReference type="GO" id="GO:0008177">
    <property type="term" value="F:succinate dehydrogenase (quinone) activity"/>
    <property type="evidence" value="ECO:0007669"/>
    <property type="project" value="EnsemblFungi"/>
</dbReference>
<dbReference type="VEuPathDB" id="FungiDB:F9C07_2286633"/>
<proteinExistence type="predicted"/>
<dbReference type="AlphaFoldDB" id="A0A5N6GIL8"/>
<dbReference type="GO" id="GO:0006121">
    <property type="term" value="P:mitochondrial electron transport, succinate to ubiquinone"/>
    <property type="evidence" value="ECO:0007669"/>
    <property type="project" value="EnsemblFungi"/>
</dbReference>
<name>A0A5N6GIL8_ASPFL</name>
<sequence>MSSLSLRSLAPASKISRALRDQRRLFSSTRPAARIFGSNPLRAREATGAIAEKYPIIVSLYNTTTSDDSGL</sequence>
<dbReference type="GO" id="GO:0006099">
    <property type="term" value="P:tricarboxylic acid cycle"/>
    <property type="evidence" value="ECO:0007669"/>
    <property type="project" value="EnsemblFungi"/>
</dbReference>
<dbReference type="Proteomes" id="UP000325434">
    <property type="component" value="Unassembled WGS sequence"/>
</dbReference>
<reference evidence="1" key="1">
    <citation type="submission" date="2019-04" db="EMBL/GenBank/DDBJ databases">
        <title>Friends and foes A comparative genomics study of 23 Aspergillus species from section Flavi.</title>
        <authorList>
            <consortium name="DOE Joint Genome Institute"/>
            <person name="Kjaerbolling I."/>
            <person name="Vesth T."/>
            <person name="Frisvad J.C."/>
            <person name="Nybo J.L."/>
            <person name="Theobald S."/>
            <person name="Kildgaard S."/>
            <person name="Isbrandt T."/>
            <person name="Kuo A."/>
            <person name="Sato A."/>
            <person name="Lyhne E.K."/>
            <person name="Kogle M.E."/>
            <person name="Wiebenga A."/>
            <person name="Kun R.S."/>
            <person name="Lubbers R.J."/>
            <person name="Makela M.R."/>
            <person name="Barry K."/>
            <person name="Chovatia M."/>
            <person name="Clum A."/>
            <person name="Daum C."/>
            <person name="Haridas S."/>
            <person name="He G."/>
            <person name="LaButti K."/>
            <person name="Lipzen A."/>
            <person name="Mondo S."/>
            <person name="Riley R."/>
            <person name="Salamov A."/>
            <person name="Simmons B.A."/>
            <person name="Magnuson J.K."/>
            <person name="Henrissat B."/>
            <person name="Mortensen U.H."/>
            <person name="Larsen T.O."/>
            <person name="Devries R.P."/>
            <person name="Grigoriev I.V."/>
            <person name="Machida M."/>
            <person name="Baker S.E."/>
            <person name="Andersen M.R."/>
        </authorList>
    </citation>
    <scope>NUCLEOTIDE SEQUENCE [LARGE SCALE GENOMIC DNA]</scope>
    <source>
        <strain evidence="1">CBS 121.62</strain>
    </source>
</reference>
<evidence type="ECO:0000313" key="1">
    <source>
        <dbReference type="EMBL" id="KAB8241808.1"/>
    </source>
</evidence>
<dbReference type="GO" id="GO:0005743">
    <property type="term" value="C:mitochondrial inner membrane"/>
    <property type="evidence" value="ECO:0007669"/>
    <property type="project" value="EnsemblFungi"/>
</dbReference>
<dbReference type="EMBL" id="ML734680">
    <property type="protein sequence ID" value="KAB8241808.1"/>
    <property type="molecule type" value="Genomic_DNA"/>
</dbReference>
<protein>
    <submittedName>
        <fullName evidence="1">Uncharacterized protein</fullName>
    </submittedName>
</protein>
<gene>
    <name evidence="1" type="ORF">BDV35DRAFT_57401</name>
</gene>
<organism evidence="1">
    <name type="scientific">Aspergillus flavus</name>
    <dbReference type="NCBI Taxonomy" id="5059"/>
    <lineage>
        <taxon>Eukaryota</taxon>
        <taxon>Fungi</taxon>
        <taxon>Dikarya</taxon>
        <taxon>Ascomycota</taxon>
        <taxon>Pezizomycotina</taxon>
        <taxon>Eurotiomycetes</taxon>
        <taxon>Eurotiomycetidae</taxon>
        <taxon>Eurotiales</taxon>
        <taxon>Aspergillaceae</taxon>
        <taxon>Aspergillus</taxon>
        <taxon>Aspergillus subgen. Circumdati</taxon>
    </lineage>
</organism>